<dbReference type="OrthoDB" id="5828491at2759"/>
<keyword evidence="3" id="KW-1185">Reference proteome</keyword>
<dbReference type="Proteomes" id="UP000270094">
    <property type="component" value="Unassembled WGS sequence"/>
</dbReference>
<dbReference type="EMBL" id="UYYB01004960">
    <property type="protein sequence ID" value="VDM67235.1"/>
    <property type="molecule type" value="Genomic_DNA"/>
</dbReference>
<gene>
    <name evidence="2" type="ORF">SVUK_LOCUS2233</name>
</gene>
<feature type="region of interest" description="Disordered" evidence="1">
    <location>
        <begin position="236"/>
        <end position="279"/>
    </location>
</feature>
<feature type="region of interest" description="Disordered" evidence="1">
    <location>
        <begin position="446"/>
        <end position="467"/>
    </location>
</feature>
<feature type="non-terminal residue" evidence="2">
    <location>
        <position position="467"/>
    </location>
</feature>
<dbReference type="AlphaFoldDB" id="A0A3P7K7B4"/>
<reference evidence="2 3" key="1">
    <citation type="submission" date="2018-11" db="EMBL/GenBank/DDBJ databases">
        <authorList>
            <consortium name="Pathogen Informatics"/>
        </authorList>
    </citation>
    <scope>NUCLEOTIDE SEQUENCE [LARGE SCALE GENOMIC DNA]</scope>
</reference>
<name>A0A3P7K7B4_STRVU</name>
<evidence type="ECO:0000313" key="3">
    <source>
        <dbReference type="Proteomes" id="UP000270094"/>
    </source>
</evidence>
<protein>
    <submittedName>
        <fullName evidence="2">Uncharacterized protein</fullName>
    </submittedName>
</protein>
<proteinExistence type="predicted"/>
<evidence type="ECO:0000313" key="2">
    <source>
        <dbReference type="EMBL" id="VDM67235.1"/>
    </source>
</evidence>
<organism evidence="2 3">
    <name type="scientific">Strongylus vulgaris</name>
    <name type="common">Blood worm</name>
    <dbReference type="NCBI Taxonomy" id="40348"/>
    <lineage>
        <taxon>Eukaryota</taxon>
        <taxon>Metazoa</taxon>
        <taxon>Ecdysozoa</taxon>
        <taxon>Nematoda</taxon>
        <taxon>Chromadorea</taxon>
        <taxon>Rhabditida</taxon>
        <taxon>Rhabditina</taxon>
        <taxon>Rhabditomorpha</taxon>
        <taxon>Strongyloidea</taxon>
        <taxon>Strongylidae</taxon>
        <taxon>Strongylus</taxon>
    </lineage>
</organism>
<sequence length="467" mass="52096">VLVLFDPIFLVETGKPDSLEGNISSLADVLSTGVIIIALFELYESSLQSSLTLHSYCENLTETILATIYIDLKRRGMSDDEIAVIDTFCSQFVLHIFNEILPTRNTFIIGDFLYSSDIQKENRVIATDSLSGSLLSTPVSACYEVLRMEIESPDLYESSISPSLSRMGEKDSVQLSGAPAEYPGWHNQPLLERREFLSDLECIRTSMEQTSRTEEPYGIDDLNQLPLDVSLVETEALPKDKPFPREGISSKNEDVFASEENINRRDDVGPPTKPSLPSSNIEEDLYWKAKHSARTMCAKAREVRTVQNELDRSSDAQKMVGKRYFGAHLQRLNHNEYAREVPEATTGADQEMASALASPEEGLPIYERSSPLLEEDETAAMSKITLDEDHDMVATQQGITERPPLPRSFVIEEELLTQEELDHIAAVQRAAEEASYVISKAQEITREESEATFGADQEVASDLASPE</sequence>
<accession>A0A3P7K7B4</accession>
<evidence type="ECO:0000256" key="1">
    <source>
        <dbReference type="SAM" id="MobiDB-lite"/>
    </source>
</evidence>
<feature type="non-terminal residue" evidence="2">
    <location>
        <position position="1"/>
    </location>
</feature>